<protein>
    <recommendedName>
        <fullName evidence="5">Calcium-binding protein</fullName>
    </recommendedName>
</protein>
<dbReference type="PROSITE" id="PS00330">
    <property type="entry name" value="HEMOLYSIN_CALCIUM"/>
    <property type="match status" value="3"/>
</dbReference>
<keyword evidence="2" id="KW-0964">Secreted</keyword>
<organism evidence="3 4">
    <name type="scientific">Thalassovita aquimarina</name>
    <dbReference type="NCBI Taxonomy" id="2785917"/>
    <lineage>
        <taxon>Bacteria</taxon>
        <taxon>Pseudomonadati</taxon>
        <taxon>Pseudomonadota</taxon>
        <taxon>Alphaproteobacteria</taxon>
        <taxon>Rhodobacterales</taxon>
        <taxon>Roseobacteraceae</taxon>
        <taxon>Thalassovita</taxon>
    </lineage>
</organism>
<dbReference type="PANTHER" id="PTHR38340">
    <property type="entry name" value="S-LAYER PROTEIN"/>
    <property type="match status" value="1"/>
</dbReference>
<accession>A0ABS5HNE4</accession>
<dbReference type="EMBL" id="JADMKU010000002">
    <property type="protein sequence ID" value="MBR9650098.1"/>
    <property type="molecule type" value="Genomic_DNA"/>
</dbReference>
<reference evidence="3 4" key="1">
    <citation type="journal article" date="2021" name="Arch. Microbiol.">
        <title>Thalassobius aquimarinus sp. nov., isolated from the Sea of Japan seashore.</title>
        <authorList>
            <person name="Kurilenko V.V."/>
            <person name="Romanenko L.A."/>
            <person name="Chernysheva N.Y."/>
            <person name="Velansky P.V."/>
            <person name="Tekutyeva L.A."/>
            <person name="Isaeva M.P."/>
            <person name="Mikhailov V.V."/>
        </authorList>
    </citation>
    <scope>NUCLEOTIDE SEQUENCE [LARGE SCALE GENOMIC DNA]</scope>
    <source>
        <strain evidence="3 4">KMM 8518</strain>
    </source>
</reference>
<dbReference type="SUPFAM" id="SSF51120">
    <property type="entry name" value="beta-Roll"/>
    <property type="match status" value="2"/>
</dbReference>
<dbReference type="InterPro" id="IPR011049">
    <property type="entry name" value="Serralysin-like_metalloprot_C"/>
</dbReference>
<dbReference type="InterPro" id="IPR050557">
    <property type="entry name" value="RTX_toxin/Mannuronan_C5-epim"/>
</dbReference>
<proteinExistence type="predicted"/>
<dbReference type="Gene3D" id="2.150.10.10">
    <property type="entry name" value="Serralysin-like metalloprotease, C-terminal"/>
    <property type="match status" value="4"/>
</dbReference>
<gene>
    <name evidence="3" type="ORF">IT775_03040</name>
</gene>
<sequence>MLFTFAGSNDSFFQHGFFDLGGSVGDYDARRVNSTVISMLNNDTGVTFSLYSSHFTYNQYSTVSPITGTIHTMTFDQEGIEQGSVRDVDWEIMDFLRSLDSVVLGNFGPLAGLINQAGEAAGGITITAENASAAFDMGQSWNSELMALITSKISIDGSAYADVLLGATRGDDIRGNDGNDTIWGNEGHDTIDGGLGRDRIYLNQGNDLFIDNVQGGDIGSDTVYGGFGDDTIQGGNGGDNFQGQAGNDLIHGRKGDDLIAGGNDLDTIFGGDGFDTIWAGKDDDLVNGGNGRDLVHLNQGDDLYIDNSQGGFWGRDTVFGGFGADTIQGGNGDDAFHGEADNDLIFGRLGNDMIRGGTGFDTIHGGDGNDTVYGDYGRDRIFMGNGDDTYVDSAQGGNLGQDTINGGAGADTFVFGAAIASDTIVDFEVGTDVLQLTEDLWGGGQSAAQVLSNYASVTADGVLFDFGSGQSILLAGLSSVAGLEGDILLL</sequence>
<dbReference type="InterPro" id="IPR001343">
    <property type="entry name" value="Hemolysn_Ca-bd"/>
</dbReference>
<name>A0ABS5HNE4_9RHOB</name>
<evidence type="ECO:0000313" key="4">
    <source>
        <dbReference type="Proteomes" id="UP001195941"/>
    </source>
</evidence>
<comment type="caution">
    <text evidence="3">The sequence shown here is derived from an EMBL/GenBank/DDBJ whole genome shotgun (WGS) entry which is preliminary data.</text>
</comment>
<evidence type="ECO:0000256" key="1">
    <source>
        <dbReference type="ARBA" id="ARBA00004613"/>
    </source>
</evidence>
<dbReference type="InterPro" id="IPR018511">
    <property type="entry name" value="Hemolysin-typ_Ca-bd_CS"/>
</dbReference>
<dbReference type="RefSeq" id="WP_212699611.1">
    <property type="nucleotide sequence ID" value="NZ_JADMKU010000002.1"/>
</dbReference>
<dbReference type="PRINTS" id="PR00313">
    <property type="entry name" value="CABNDNGRPT"/>
</dbReference>
<keyword evidence="4" id="KW-1185">Reference proteome</keyword>
<evidence type="ECO:0000313" key="3">
    <source>
        <dbReference type="EMBL" id="MBR9650098.1"/>
    </source>
</evidence>
<dbReference type="Proteomes" id="UP001195941">
    <property type="component" value="Unassembled WGS sequence"/>
</dbReference>
<evidence type="ECO:0008006" key="5">
    <source>
        <dbReference type="Google" id="ProtNLM"/>
    </source>
</evidence>
<comment type="subcellular location">
    <subcellularLocation>
        <location evidence="1">Secreted</location>
    </subcellularLocation>
</comment>
<dbReference type="Pfam" id="PF00353">
    <property type="entry name" value="HemolysinCabind"/>
    <property type="match status" value="6"/>
</dbReference>
<evidence type="ECO:0000256" key="2">
    <source>
        <dbReference type="ARBA" id="ARBA00022525"/>
    </source>
</evidence>
<dbReference type="PANTHER" id="PTHR38340:SF1">
    <property type="entry name" value="S-LAYER PROTEIN"/>
    <property type="match status" value="1"/>
</dbReference>